<dbReference type="PANTHER" id="PTHR30619">
    <property type="entry name" value="DNA INTERNALIZATION/COMPETENCE PROTEIN COMEC/REC2"/>
    <property type="match status" value="1"/>
</dbReference>
<organism evidence="2 3">
    <name type="scientific">Qipengyuania gaetbuli</name>
    <dbReference type="NCBI Taxonomy" id="266952"/>
    <lineage>
        <taxon>Bacteria</taxon>
        <taxon>Pseudomonadati</taxon>
        <taxon>Pseudomonadota</taxon>
        <taxon>Alphaproteobacteria</taxon>
        <taxon>Sphingomonadales</taxon>
        <taxon>Erythrobacteraceae</taxon>
        <taxon>Qipengyuania</taxon>
    </lineage>
</organism>
<gene>
    <name evidence="2" type="ORF">GRI42_13740</name>
</gene>
<dbReference type="InterPro" id="IPR052159">
    <property type="entry name" value="Competence_DNA_uptake"/>
</dbReference>
<dbReference type="Proteomes" id="UP000444185">
    <property type="component" value="Unassembled WGS sequence"/>
</dbReference>
<dbReference type="AlphaFoldDB" id="A0A844Y5P0"/>
<evidence type="ECO:0000256" key="1">
    <source>
        <dbReference type="SAM" id="Coils"/>
    </source>
</evidence>
<proteinExistence type="predicted"/>
<name>A0A844Y5P0_9SPHN</name>
<dbReference type="SUPFAM" id="SSF56281">
    <property type="entry name" value="Metallo-hydrolase/oxidoreductase"/>
    <property type="match status" value="1"/>
</dbReference>
<evidence type="ECO:0008006" key="4">
    <source>
        <dbReference type="Google" id="ProtNLM"/>
    </source>
</evidence>
<accession>A0A844Y5P0</accession>
<dbReference type="OrthoDB" id="9815072at2"/>
<dbReference type="EMBL" id="WTYF01000004">
    <property type="protein sequence ID" value="MXO52368.1"/>
    <property type="molecule type" value="Genomic_DNA"/>
</dbReference>
<protein>
    <recommendedName>
        <fullName evidence="4">Metallo-beta-lactamase domain-containing protein</fullName>
    </recommendedName>
</protein>
<dbReference type="InterPro" id="IPR036866">
    <property type="entry name" value="RibonucZ/Hydroxyglut_hydro"/>
</dbReference>
<sequence>MNQQQVIAVFSRPDRTLHHNKVSNIANGLLYGSNVDFPPASREKCLRFLSLFCVHPIDTFADSEFRFEYDYRPVGQGLFCSARLERKNGPTLRWVYDCGTENGDKRTPRKRVRREIVALARQQEKPAGGRRSLDLVTLSHFDQDHLSGLTDLLRVFSVRILLLPYLSPWDRLLVALEKDVSGSSDFFRFLLEPTAYLASLPGVEIERILMVPPSGEGPAAPPLFPPEGPIDELGPRSRFDPVYEAKARQAEDDGDGLGSDKGLAEPKVGLLVRGGGITVGGVWEFVPYNDATLLRHVTADFRAEARELTEELRQATSDTERDEKLRSLKALYEKTFAASAKPISSKRKNLISLFLYSGPLGHTGPALMREWQLRHRLPENKTTQTWLLAADEEFGQLYTGDGYLNTRRQLAELKSFYEPHDRLRRAAVLQVMHHGSKANWQAGLADELGPSTSVFCSDPAHHYGHPHIEVQRDFLHRNPKQVDAAFGYRVEGYFIQP</sequence>
<dbReference type="Gene3D" id="3.60.15.10">
    <property type="entry name" value="Ribonuclease Z/Hydroxyacylglutathione hydrolase-like"/>
    <property type="match status" value="1"/>
</dbReference>
<keyword evidence="1" id="KW-0175">Coiled coil</keyword>
<evidence type="ECO:0000313" key="3">
    <source>
        <dbReference type="Proteomes" id="UP000444185"/>
    </source>
</evidence>
<keyword evidence="3" id="KW-1185">Reference proteome</keyword>
<comment type="caution">
    <text evidence="2">The sequence shown here is derived from an EMBL/GenBank/DDBJ whole genome shotgun (WGS) entry which is preliminary data.</text>
</comment>
<evidence type="ECO:0000313" key="2">
    <source>
        <dbReference type="EMBL" id="MXO52368.1"/>
    </source>
</evidence>
<dbReference type="PANTHER" id="PTHR30619:SF1">
    <property type="entry name" value="RECOMBINATION PROTEIN 2"/>
    <property type="match status" value="1"/>
</dbReference>
<dbReference type="RefSeq" id="WP_160609016.1">
    <property type="nucleotide sequence ID" value="NZ_WTYF01000004.1"/>
</dbReference>
<feature type="coiled-coil region" evidence="1">
    <location>
        <begin position="298"/>
        <end position="325"/>
    </location>
</feature>
<reference evidence="2 3" key="1">
    <citation type="submission" date="2019-12" db="EMBL/GenBank/DDBJ databases">
        <title>Genomic-based taxomic classification of the family Erythrobacteraceae.</title>
        <authorList>
            <person name="Xu L."/>
        </authorList>
    </citation>
    <scope>NUCLEOTIDE SEQUENCE [LARGE SCALE GENOMIC DNA]</scope>
    <source>
        <strain evidence="2 3">DSM 16225</strain>
    </source>
</reference>